<proteinExistence type="predicted"/>
<accession>A0ABW9Y1U0</accession>
<sequence>MQRAVEFEANGARHQLRLDAKAMMQIEADTGLPFGKAVKLLNAGEDVRVTDMVTFFRAALNGGKLTMDEAAEVFVAVGFGRGGELLGEAITLAFPQEAKGASGTGKRKGTAA</sequence>
<name>A0ABW9Y1U0_9RHOB</name>
<organism evidence="1 2">
    <name type="scientific">Paragemmobacter ruber</name>
    <dbReference type="NCBI Taxonomy" id="1985673"/>
    <lineage>
        <taxon>Bacteria</taxon>
        <taxon>Pseudomonadati</taxon>
        <taxon>Pseudomonadota</taxon>
        <taxon>Alphaproteobacteria</taxon>
        <taxon>Rhodobacterales</taxon>
        <taxon>Paracoccaceae</taxon>
        <taxon>Paragemmobacter</taxon>
    </lineage>
</organism>
<comment type="caution">
    <text evidence="1">The sequence shown here is derived from an EMBL/GenBank/DDBJ whole genome shotgun (WGS) entry which is preliminary data.</text>
</comment>
<keyword evidence="2" id="KW-1185">Reference proteome</keyword>
<dbReference type="Proteomes" id="UP001517376">
    <property type="component" value="Unassembled WGS sequence"/>
</dbReference>
<protein>
    <submittedName>
        <fullName evidence="1">Gene transfer agent family protein</fullName>
    </submittedName>
</protein>
<dbReference type="RefSeq" id="WP_161764752.1">
    <property type="nucleotide sequence ID" value="NZ_JAAATW010000001.1"/>
</dbReference>
<evidence type="ECO:0000313" key="1">
    <source>
        <dbReference type="EMBL" id="NBE05929.1"/>
    </source>
</evidence>
<dbReference type="EMBL" id="JAAATW010000001">
    <property type="protein sequence ID" value="NBE05929.1"/>
    <property type="molecule type" value="Genomic_DNA"/>
</dbReference>
<evidence type="ECO:0000313" key="2">
    <source>
        <dbReference type="Proteomes" id="UP001517376"/>
    </source>
</evidence>
<reference evidence="2" key="1">
    <citation type="submission" date="2020-01" db="EMBL/GenBank/DDBJ databases">
        <title>Sphingomonas sp. strain CSW-10.</title>
        <authorList>
            <person name="Chen W.-M."/>
        </authorList>
    </citation>
    <scope>NUCLEOTIDE SEQUENCE [LARGE SCALE GENOMIC DNA]</scope>
    <source>
        <strain evidence="2">CCP-1</strain>
    </source>
</reference>
<gene>
    <name evidence="1" type="ORF">GU920_00100</name>
</gene>